<feature type="compositionally biased region" description="Low complexity" evidence="1">
    <location>
        <begin position="21"/>
        <end position="32"/>
    </location>
</feature>
<protein>
    <submittedName>
        <fullName evidence="2">Uncharacterized protein</fullName>
    </submittedName>
</protein>
<keyword evidence="3" id="KW-1185">Reference proteome</keyword>
<feature type="compositionally biased region" description="Pro residues" evidence="1">
    <location>
        <begin position="1"/>
        <end position="20"/>
    </location>
</feature>
<reference evidence="2" key="1">
    <citation type="submission" date="2023-03" db="EMBL/GenBank/DDBJ databases">
        <title>Massive genome expansion in bonnet fungi (Mycena s.s.) driven by repeated elements and novel gene families across ecological guilds.</title>
        <authorList>
            <consortium name="Lawrence Berkeley National Laboratory"/>
            <person name="Harder C.B."/>
            <person name="Miyauchi S."/>
            <person name="Viragh M."/>
            <person name="Kuo A."/>
            <person name="Thoen E."/>
            <person name="Andreopoulos B."/>
            <person name="Lu D."/>
            <person name="Skrede I."/>
            <person name="Drula E."/>
            <person name="Henrissat B."/>
            <person name="Morin E."/>
            <person name="Kohler A."/>
            <person name="Barry K."/>
            <person name="LaButti K."/>
            <person name="Morin E."/>
            <person name="Salamov A."/>
            <person name="Lipzen A."/>
            <person name="Mereny Z."/>
            <person name="Hegedus B."/>
            <person name="Baldrian P."/>
            <person name="Stursova M."/>
            <person name="Weitz H."/>
            <person name="Taylor A."/>
            <person name="Grigoriev I.V."/>
            <person name="Nagy L.G."/>
            <person name="Martin F."/>
            <person name="Kauserud H."/>
        </authorList>
    </citation>
    <scope>NUCLEOTIDE SEQUENCE</scope>
    <source>
        <strain evidence="2">CBHHK200</strain>
    </source>
</reference>
<evidence type="ECO:0000313" key="3">
    <source>
        <dbReference type="Proteomes" id="UP001218188"/>
    </source>
</evidence>
<evidence type="ECO:0000313" key="2">
    <source>
        <dbReference type="EMBL" id="KAJ7041304.1"/>
    </source>
</evidence>
<name>A0AAD6XDI7_9AGAR</name>
<sequence length="277" mass="29609">MSPSPKPSAPPSSARPPPPSSTTTPPQLLLSADGVRSGTRLAPPPSPRAARRRPARVGTEVGEGDRCWGGGGVCHLHLIDCVSGGRGVWLAVGLDAEVADNSDVWHLPPSPFDGLTATRRNACGAGIPPTIRHFSFGSVQLALDLGGGGEWGGARVRWALDARRIEEEELEGEWEVSMTNLWRCKRTEEIGAGLFEVAVRSAYVGGLRLRPIKHPSRGVGEDQVDTDAEGQLNVEVAGARADLPKYRKIQLTSEVLLLFSGCKKYELARGVWGVEVT</sequence>
<accession>A0AAD6XDI7</accession>
<dbReference type="Proteomes" id="UP001218188">
    <property type="component" value="Unassembled WGS sequence"/>
</dbReference>
<dbReference type="EMBL" id="JARJCM010000017">
    <property type="protein sequence ID" value="KAJ7041304.1"/>
    <property type="molecule type" value="Genomic_DNA"/>
</dbReference>
<comment type="caution">
    <text evidence="2">The sequence shown here is derived from an EMBL/GenBank/DDBJ whole genome shotgun (WGS) entry which is preliminary data.</text>
</comment>
<gene>
    <name evidence="2" type="ORF">C8F04DRAFT_1177134</name>
</gene>
<evidence type="ECO:0000256" key="1">
    <source>
        <dbReference type="SAM" id="MobiDB-lite"/>
    </source>
</evidence>
<organism evidence="2 3">
    <name type="scientific">Mycena alexandri</name>
    <dbReference type="NCBI Taxonomy" id="1745969"/>
    <lineage>
        <taxon>Eukaryota</taxon>
        <taxon>Fungi</taxon>
        <taxon>Dikarya</taxon>
        <taxon>Basidiomycota</taxon>
        <taxon>Agaricomycotina</taxon>
        <taxon>Agaricomycetes</taxon>
        <taxon>Agaricomycetidae</taxon>
        <taxon>Agaricales</taxon>
        <taxon>Marasmiineae</taxon>
        <taxon>Mycenaceae</taxon>
        <taxon>Mycena</taxon>
    </lineage>
</organism>
<dbReference type="AlphaFoldDB" id="A0AAD6XDI7"/>
<feature type="region of interest" description="Disordered" evidence="1">
    <location>
        <begin position="1"/>
        <end position="62"/>
    </location>
</feature>
<proteinExistence type="predicted"/>